<dbReference type="Gene3D" id="3.40.50.300">
    <property type="entry name" value="P-loop containing nucleotide triphosphate hydrolases"/>
    <property type="match status" value="1"/>
</dbReference>
<dbReference type="OrthoDB" id="47330at2759"/>
<dbReference type="AlphaFoldDB" id="A0A8H6MGI1"/>
<dbReference type="Proteomes" id="UP000521943">
    <property type="component" value="Unassembled WGS sequence"/>
</dbReference>
<gene>
    <name evidence="2" type="ORF">DFP72DRAFT_986545</name>
</gene>
<dbReference type="EMBL" id="JACGCI010000005">
    <property type="protein sequence ID" value="KAF6763742.1"/>
    <property type="molecule type" value="Genomic_DNA"/>
</dbReference>
<keyword evidence="3" id="KW-1185">Reference proteome</keyword>
<dbReference type="SUPFAM" id="SSF52540">
    <property type="entry name" value="P-loop containing nucleoside triphosphate hydrolases"/>
    <property type="match status" value="1"/>
</dbReference>
<dbReference type="GO" id="GO:0016887">
    <property type="term" value="F:ATP hydrolysis activity"/>
    <property type="evidence" value="ECO:0007669"/>
    <property type="project" value="InterPro"/>
</dbReference>
<dbReference type="InterPro" id="IPR003593">
    <property type="entry name" value="AAA+_ATPase"/>
</dbReference>
<dbReference type="Pfam" id="PF07724">
    <property type="entry name" value="AAA_2"/>
    <property type="match status" value="1"/>
</dbReference>
<accession>A0A8H6MGI1</accession>
<sequence length="358" mass="39865">MHSIATPKPTLMFAIASDDVAQRGREPELIRLGRRVRCSSHLTNDQLTNKLEIVKTLLAFGADPSHLAGEGEGAAEVQPHQMSRSITLQGLDAAHTRKTSSLIHRSFFRPLTRVRYDLVGQDRALEELFKLLSIHSRQISVSPVVVMFSGPSGHGKSLLARKCMFLAPCSTCRHTPVNMVSVRSQDDLWESYSINPHELAEFLVNNEGKRCVVVLDEIEKVDNEKVLWSLLMPWESGRCSFEAKSRHVDVRNVIWLCTSNIGQGLIFDHWNARENPSEMLTRPEFLELVALLRPRVSERLGASVLSRITSVLPFAVCAEAIYQLGGEDAMGLSMETIGALIEGALKELYTGGRRPITT</sequence>
<proteinExistence type="predicted"/>
<dbReference type="SMART" id="SM00382">
    <property type="entry name" value="AAA"/>
    <property type="match status" value="1"/>
</dbReference>
<evidence type="ECO:0000313" key="3">
    <source>
        <dbReference type="Proteomes" id="UP000521943"/>
    </source>
</evidence>
<dbReference type="InterPro" id="IPR027417">
    <property type="entry name" value="P-loop_NTPase"/>
</dbReference>
<dbReference type="GO" id="GO:0005524">
    <property type="term" value="F:ATP binding"/>
    <property type="evidence" value="ECO:0007669"/>
    <property type="project" value="InterPro"/>
</dbReference>
<dbReference type="InterPro" id="IPR003959">
    <property type="entry name" value="ATPase_AAA_core"/>
</dbReference>
<name>A0A8H6MGI1_9AGAR</name>
<reference evidence="2 3" key="1">
    <citation type="submission" date="2020-07" db="EMBL/GenBank/DDBJ databases">
        <title>Comparative genomics of pyrophilous fungi reveals a link between fire events and developmental genes.</title>
        <authorList>
            <consortium name="DOE Joint Genome Institute"/>
            <person name="Steindorff A.S."/>
            <person name="Carver A."/>
            <person name="Calhoun S."/>
            <person name="Stillman K."/>
            <person name="Liu H."/>
            <person name="Lipzen A."/>
            <person name="Pangilinan J."/>
            <person name="Labutti K."/>
            <person name="Bruns T.D."/>
            <person name="Grigoriev I.V."/>
        </authorList>
    </citation>
    <scope>NUCLEOTIDE SEQUENCE [LARGE SCALE GENOMIC DNA]</scope>
    <source>
        <strain evidence="2 3">CBS 144469</strain>
    </source>
</reference>
<evidence type="ECO:0000259" key="1">
    <source>
        <dbReference type="SMART" id="SM00382"/>
    </source>
</evidence>
<comment type="caution">
    <text evidence="2">The sequence shown here is derived from an EMBL/GenBank/DDBJ whole genome shotgun (WGS) entry which is preliminary data.</text>
</comment>
<dbReference type="PRINTS" id="PR00300">
    <property type="entry name" value="CLPPROTEASEA"/>
</dbReference>
<protein>
    <recommendedName>
        <fullName evidence="1">AAA+ ATPase domain-containing protein</fullName>
    </recommendedName>
</protein>
<dbReference type="InterPro" id="IPR001270">
    <property type="entry name" value="ClpA/B"/>
</dbReference>
<feature type="domain" description="AAA+ ATPase" evidence="1">
    <location>
        <begin position="142"/>
        <end position="295"/>
    </location>
</feature>
<evidence type="ECO:0000313" key="2">
    <source>
        <dbReference type="EMBL" id="KAF6763742.1"/>
    </source>
</evidence>
<organism evidence="2 3">
    <name type="scientific">Ephemerocybe angulata</name>
    <dbReference type="NCBI Taxonomy" id="980116"/>
    <lineage>
        <taxon>Eukaryota</taxon>
        <taxon>Fungi</taxon>
        <taxon>Dikarya</taxon>
        <taxon>Basidiomycota</taxon>
        <taxon>Agaricomycotina</taxon>
        <taxon>Agaricomycetes</taxon>
        <taxon>Agaricomycetidae</taxon>
        <taxon>Agaricales</taxon>
        <taxon>Agaricineae</taxon>
        <taxon>Psathyrellaceae</taxon>
        <taxon>Ephemerocybe</taxon>
    </lineage>
</organism>